<protein>
    <recommendedName>
        <fullName evidence="3">Peptidase C39 domain-containing protein</fullName>
    </recommendedName>
</protein>
<keyword evidence="2" id="KW-1185">Reference proteome</keyword>
<dbReference type="RefSeq" id="WP_010225064.1">
    <property type="nucleotide sequence ID" value="NZ_CATKPL010000013.1"/>
</dbReference>
<dbReference type="GeneID" id="98282302"/>
<dbReference type="EMBL" id="CP071706">
    <property type="protein sequence ID" value="KDO01059.1"/>
    <property type="molecule type" value="Genomic_DNA"/>
</dbReference>
<dbReference type="AlphaFoldDB" id="A0AAP0XBL9"/>
<reference evidence="1 2" key="1">
    <citation type="journal article" date="2014" name="Genome Announc.">
        <title>Genome Sequence of Pseudomonas sp. Strain P482, a Tomato Rhizosphere Isolate with Broad-Spectrum Antimicrobial Activity.</title>
        <authorList>
            <person name="Krzyzanowska D.M."/>
            <person name="Ossowicki A."/>
            <person name="Jafra S."/>
        </authorList>
    </citation>
    <scope>NUCLEOTIDE SEQUENCE [LARGE SCALE GENOMIC DNA]</scope>
    <source>
        <strain evidence="1 2">P482</strain>
    </source>
</reference>
<dbReference type="KEGG" id="pdw:BV82_0926"/>
<name>A0AAP0XBL9_9PSED</name>
<proteinExistence type="predicted"/>
<sequence>MDAVIQEQPSGCGIAACAALAQIDYAQARQLANSLGIHAEDPQLWSDATYVRRLLSHLGITANAEQTLFSNWQALPNRALLAIKWRLHNGRPFWHWVVFVREAGECYVLDSKKALKHNRRQDFGRMKPKWFIAIGT</sequence>
<accession>A0AAP0XBL9</accession>
<evidence type="ECO:0000313" key="2">
    <source>
        <dbReference type="Proteomes" id="UP000027121"/>
    </source>
</evidence>
<evidence type="ECO:0008006" key="3">
    <source>
        <dbReference type="Google" id="ProtNLM"/>
    </source>
</evidence>
<evidence type="ECO:0000313" key="1">
    <source>
        <dbReference type="EMBL" id="KDO01059.1"/>
    </source>
</evidence>
<gene>
    <name evidence="1" type="ORF">BV82_0926</name>
</gene>
<organism evidence="1 2">
    <name type="scientific">Pseudomonas donghuensis</name>
    <dbReference type="NCBI Taxonomy" id="1163398"/>
    <lineage>
        <taxon>Bacteria</taxon>
        <taxon>Pseudomonadati</taxon>
        <taxon>Pseudomonadota</taxon>
        <taxon>Gammaproteobacteria</taxon>
        <taxon>Pseudomonadales</taxon>
        <taxon>Pseudomonadaceae</taxon>
        <taxon>Pseudomonas</taxon>
    </lineage>
</organism>
<reference evidence="1 2" key="2">
    <citation type="journal article" date="2016" name="Front. Microbiol.">
        <title>When Genome-Based Approach Meets the 'Old but Good': Revealing Genes Involved in the Antibacterial Activity of Pseudomonas sp. P482 against Soft Rot Pathogens.</title>
        <authorList>
            <person name="Krzyzanowska D.M."/>
            <person name="Ossowicki A."/>
            <person name="Rajewska M."/>
            <person name="Maciag T."/>
            <person name="Jablonska M."/>
            <person name="Obuchowski M."/>
            <person name="Heeb S."/>
            <person name="Jafra S."/>
        </authorList>
    </citation>
    <scope>NUCLEOTIDE SEQUENCE [LARGE SCALE GENOMIC DNA]</scope>
    <source>
        <strain evidence="1 2">P482</strain>
    </source>
</reference>
<dbReference type="Proteomes" id="UP000027121">
    <property type="component" value="Chromosome"/>
</dbReference>